<dbReference type="AlphaFoldDB" id="A0A9N8ERF3"/>
<proteinExistence type="predicted"/>
<feature type="region of interest" description="Disordered" evidence="1">
    <location>
        <begin position="201"/>
        <end position="225"/>
    </location>
</feature>
<evidence type="ECO:0000256" key="1">
    <source>
        <dbReference type="SAM" id="MobiDB-lite"/>
    </source>
</evidence>
<keyword evidence="2" id="KW-0472">Membrane</keyword>
<organism evidence="3 4">
    <name type="scientific">Seminavis robusta</name>
    <dbReference type="NCBI Taxonomy" id="568900"/>
    <lineage>
        <taxon>Eukaryota</taxon>
        <taxon>Sar</taxon>
        <taxon>Stramenopiles</taxon>
        <taxon>Ochrophyta</taxon>
        <taxon>Bacillariophyta</taxon>
        <taxon>Bacillariophyceae</taxon>
        <taxon>Bacillariophycidae</taxon>
        <taxon>Naviculales</taxon>
        <taxon>Naviculaceae</taxon>
        <taxon>Seminavis</taxon>
    </lineage>
</organism>
<keyword evidence="2" id="KW-1133">Transmembrane helix</keyword>
<feature type="transmembrane region" description="Helical" evidence="2">
    <location>
        <begin position="178"/>
        <end position="196"/>
    </location>
</feature>
<feature type="transmembrane region" description="Helical" evidence="2">
    <location>
        <begin position="142"/>
        <end position="166"/>
    </location>
</feature>
<evidence type="ECO:0000313" key="3">
    <source>
        <dbReference type="EMBL" id="CAB9525060.1"/>
    </source>
</evidence>
<accession>A0A9N8ERF3</accession>
<feature type="transmembrane region" description="Helical" evidence="2">
    <location>
        <begin position="89"/>
        <end position="109"/>
    </location>
</feature>
<feature type="transmembrane region" description="Helical" evidence="2">
    <location>
        <begin position="44"/>
        <end position="69"/>
    </location>
</feature>
<gene>
    <name evidence="3" type="ORF">SEMRO_1625_G286760.1</name>
</gene>
<name>A0A9N8ERF3_9STRA</name>
<comment type="caution">
    <text evidence="3">The sequence shown here is derived from an EMBL/GenBank/DDBJ whole genome shotgun (WGS) entry which is preliminary data.</text>
</comment>
<sequence length="244" mass="27101">MSATSENFYKLLLADDNEPLKGEKHGDEVAKSLEEECLKMSKGCALTVGGIVGAFLEGAVLGLFCILSANEVYLVDGLGKFSGKELRAAIIFIWCVITALMAMAICKLFKSLIAAVFASTCLYDETTDDQTKKRAELITRKIIMIIDIWYCFGCLCGMTLCWSVTYNLLGVQKDFFDCLWVVMFAFFYWVVVWTSAKVEMETEEEDTPTEGEDTADETEESDRAPAIETAVPFLDKECLSASFS</sequence>
<dbReference type="EMBL" id="CAICTM010001623">
    <property type="protein sequence ID" value="CAB9525060.1"/>
    <property type="molecule type" value="Genomic_DNA"/>
</dbReference>
<dbReference type="Proteomes" id="UP001153069">
    <property type="component" value="Unassembled WGS sequence"/>
</dbReference>
<keyword evidence="4" id="KW-1185">Reference proteome</keyword>
<protein>
    <submittedName>
        <fullName evidence="3">Uncharacterized protein</fullName>
    </submittedName>
</protein>
<feature type="compositionally biased region" description="Acidic residues" evidence="1">
    <location>
        <begin position="201"/>
        <end position="220"/>
    </location>
</feature>
<evidence type="ECO:0000313" key="4">
    <source>
        <dbReference type="Proteomes" id="UP001153069"/>
    </source>
</evidence>
<reference evidence="3" key="1">
    <citation type="submission" date="2020-06" db="EMBL/GenBank/DDBJ databases">
        <authorList>
            <consortium name="Plant Systems Biology data submission"/>
        </authorList>
    </citation>
    <scope>NUCLEOTIDE SEQUENCE</scope>
    <source>
        <strain evidence="3">D6</strain>
    </source>
</reference>
<evidence type="ECO:0000256" key="2">
    <source>
        <dbReference type="SAM" id="Phobius"/>
    </source>
</evidence>
<keyword evidence="2" id="KW-0812">Transmembrane</keyword>